<dbReference type="Gene3D" id="3.40.50.720">
    <property type="entry name" value="NAD(P)-binding Rossmann-like Domain"/>
    <property type="match status" value="1"/>
</dbReference>
<keyword evidence="2 6" id="KW-0101">Branched-chain amino acid catabolism</keyword>
<dbReference type="GO" id="GO:0051287">
    <property type="term" value="F:NAD binding"/>
    <property type="evidence" value="ECO:0007669"/>
    <property type="project" value="InterPro"/>
</dbReference>
<dbReference type="PIRSF" id="PIRSF000103">
    <property type="entry name" value="HIBADH"/>
    <property type="match status" value="1"/>
</dbReference>
<keyword evidence="4 6" id="KW-0520">NAD</keyword>
<evidence type="ECO:0000259" key="8">
    <source>
        <dbReference type="Pfam" id="PF14833"/>
    </source>
</evidence>
<dbReference type="RefSeq" id="WP_058268967.1">
    <property type="nucleotide sequence ID" value="NZ_FMAZ01000006.1"/>
</dbReference>
<dbReference type="Proteomes" id="UP000053199">
    <property type="component" value="Unassembled WGS sequence"/>
</dbReference>
<name>A0A0V8IGT6_9MICC</name>
<evidence type="ECO:0000256" key="6">
    <source>
        <dbReference type="RuleBase" id="RU910714"/>
    </source>
</evidence>
<evidence type="ECO:0000256" key="1">
    <source>
        <dbReference type="ARBA" id="ARBA00009080"/>
    </source>
</evidence>
<accession>A0A0V8IGT6</accession>
<gene>
    <name evidence="9" type="ORF">AS031_15080</name>
</gene>
<evidence type="ECO:0000256" key="3">
    <source>
        <dbReference type="ARBA" id="ARBA00023002"/>
    </source>
</evidence>
<dbReference type="UniPathway" id="UPA00362"/>
<dbReference type="STRING" id="993070.AS031_15080"/>
<dbReference type="Pfam" id="PF03446">
    <property type="entry name" value="NAD_binding_2"/>
    <property type="match status" value="1"/>
</dbReference>
<dbReference type="InterPro" id="IPR036291">
    <property type="entry name" value="NAD(P)-bd_dom_sf"/>
</dbReference>
<dbReference type="PANTHER" id="PTHR22981">
    <property type="entry name" value="3-HYDROXYISOBUTYRATE DEHYDROGENASE-RELATED"/>
    <property type="match status" value="1"/>
</dbReference>
<feature type="domain" description="6-phosphogluconate dehydrogenase NADP-binding" evidence="7">
    <location>
        <begin position="6"/>
        <end position="168"/>
    </location>
</feature>
<organism evidence="9 10">
    <name type="scientific">Pseudarthrobacter enclensis</name>
    <dbReference type="NCBI Taxonomy" id="993070"/>
    <lineage>
        <taxon>Bacteria</taxon>
        <taxon>Bacillati</taxon>
        <taxon>Actinomycetota</taxon>
        <taxon>Actinomycetes</taxon>
        <taxon>Micrococcales</taxon>
        <taxon>Micrococcaceae</taxon>
        <taxon>Pseudarthrobacter</taxon>
    </lineage>
</organism>
<keyword evidence="10" id="KW-1185">Reference proteome</keyword>
<dbReference type="InterPro" id="IPR015815">
    <property type="entry name" value="HIBADH-related"/>
</dbReference>
<dbReference type="InterPro" id="IPR013328">
    <property type="entry name" value="6PGD_dom2"/>
</dbReference>
<comment type="caution">
    <text evidence="9">The sequence shown here is derived from an EMBL/GenBank/DDBJ whole genome shotgun (WGS) entry which is preliminary data.</text>
</comment>
<dbReference type="GO" id="GO:0006574">
    <property type="term" value="P:L-valine catabolic process"/>
    <property type="evidence" value="ECO:0007669"/>
    <property type="project" value="UniProtKB-UniPathway"/>
</dbReference>
<evidence type="ECO:0000256" key="4">
    <source>
        <dbReference type="ARBA" id="ARBA00023027"/>
    </source>
</evidence>
<comment type="catalytic activity">
    <reaction evidence="6">
        <text>3-hydroxy-2-methylpropanoate + NAD(+) = 2-methyl-3-oxopropanoate + NADH + H(+)</text>
        <dbReference type="Rhea" id="RHEA:17681"/>
        <dbReference type="ChEBI" id="CHEBI:11805"/>
        <dbReference type="ChEBI" id="CHEBI:15378"/>
        <dbReference type="ChEBI" id="CHEBI:57540"/>
        <dbReference type="ChEBI" id="CHEBI:57700"/>
        <dbReference type="ChEBI" id="CHEBI:57945"/>
        <dbReference type="EC" id="1.1.1.31"/>
    </reaction>
</comment>
<dbReference type="EC" id="1.1.1.31" evidence="6"/>
<dbReference type="PROSITE" id="PS00895">
    <property type="entry name" value="3_HYDROXYISOBUT_DH"/>
    <property type="match status" value="1"/>
</dbReference>
<dbReference type="InterPro" id="IPR008927">
    <property type="entry name" value="6-PGluconate_DH-like_C_sf"/>
</dbReference>
<dbReference type="SUPFAM" id="SSF51735">
    <property type="entry name" value="NAD(P)-binding Rossmann-fold domains"/>
    <property type="match status" value="1"/>
</dbReference>
<evidence type="ECO:0000313" key="10">
    <source>
        <dbReference type="Proteomes" id="UP000053199"/>
    </source>
</evidence>
<dbReference type="InterPro" id="IPR006115">
    <property type="entry name" value="6PGDH_NADP-bd"/>
</dbReference>
<sequence length="319" mass="31999">MSEKYTVAFLGLGHMGGPMAANLARAGHRVVGFDVVPAALEAARANGIPVAENAAGAVAGADVVLTMFPSGRHVLDAYRGTDGGPGLLAAAAQGTMFLDCSTINVDEARDAAQLALDAGHRSADAPVSGGVVGAEAGTLTFMVGGGADDFEAVKPLLEAMGKRIVHCGGHGAGQAAKVCNNLILGVSMIAVSEAFVLGEELGLTHQALFDVASAASGQCWALTTNCPVPGPVPTSPANRDYQPGFAGALMAKDLNLAVNALNSTGVAGRMGPLAAEIYDTFAAEGGAGRDFSAIITHIREKSGTAPHMAATAHDDGSPE</sequence>
<feature type="active site" evidence="5">
    <location>
        <position position="177"/>
    </location>
</feature>
<dbReference type="NCBIfam" id="TIGR01692">
    <property type="entry name" value="HIBADH"/>
    <property type="match status" value="1"/>
</dbReference>
<reference evidence="9 10" key="1">
    <citation type="journal article" date="2014" name="Arch. Microbiol.">
        <title>Arthrobacter enclensis sp. nov., isolated from sediment sample.</title>
        <authorList>
            <person name="Dastager S.G."/>
            <person name="Liu Q."/>
            <person name="Tang S.K."/>
            <person name="Krishnamurthi S."/>
            <person name="Lee J.C."/>
            <person name="Li W.J."/>
        </authorList>
    </citation>
    <scope>NUCLEOTIDE SEQUENCE [LARGE SCALE GENOMIC DNA]</scope>
    <source>
        <strain evidence="9 10">NIO-1008</strain>
    </source>
</reference>
<dbReference type="PANTHER" id="PTHR22981:SF7">
    <property type="entry name" value="3-HYDROXYISOBUTYRATE DEHYDROGENASE, MITOCHONDRIAL"/>
    <property type="match status" value="1"/>
</dbReference>
<dbReference type="GO" id="GO:0050661">
    <property type="term" value="F:NADP binding"/>
    <property type="evidence" value="ECO:0007669"/>
    <property type="project" value="InterPro"/>
</dbReference>
<evidence type="ECO:0000256" key="2">
    <source>
        <dbReference type="ARBA" id="ARBA00022456"/>
    </source>
</evidence>
<dbReference type="FunFam" id="1.10.1040.10:FF:000006">
    <property type="entry name" value="3-hydroxyisobutyrate dehydrogenase"/>
    <property type="match status" value="1"/>
</dbReference>
<proteinExistence type="inferred from homology"/>
<comment type="pathway">
    <text evidence="6">Amino-acid degradation; L-valine degradation.</text>
</comment>
<dbReference type="Gene3D" id="1.10.1040.10">
    <property type="entry name" value="N-(1-d-carboxylethyl)-l-norvaline Dehydrogenase, domain 2"/>
    <property type="match status" value="1"/>
</dbReference>
<dbReference type="SUPFAM" id="SSF48179">
    <property type="entry name" value="6-phosphogluconate dehydrogenase C-terminal domain-like"/>
    <property type="match status" value="1"/>
</dbReference>
<evidence type="ECO:0000259" key="7">
    <source>
        <dbReference type="Pfam" id="PF03446"/>
    </source>
</evidence>
<evidence type="ECO:0000313" key="9">
    <source>
        <dbReference type="EMBL" id="KSU73996.1"/>
    </source>
</evidence>
<keyword evidence="3 6" id="KW-0560">Oxidoreductase</keyword>
<dbReference type="InterPro" id="IPR029154">
    <property type="entry name" value="HIBADH-like_NADP-bd"/>
</dbReference>
<feature type="domain" description="3-hydroxyisobutyrate dehydrogenase-like NAD-binding" evidence="8">
    <location>
        <begin position="171"/>
        <end position="297"/>
    </location>
</feature>
<dbReference type="EMBL" id="LNQM01000007">
    <property type="protein sequence ID" value="KSU73996.1"/>
    <property type="molecule type" value="Genomic_DNA"/>
</dbReference>
<dbReference type="InterPro" id="IPR011548">
    <property type="entry name" value="HIBADH"/>
</dbReference>
<comment type="similarity">
    <text evidence="1 6">Belongs to the HIBADH-related family.</text>
</comment>
<protein>
    <recommendedName>
        <fullName evidence="6">3-hydroxyisobutyrate dehydrogenase</fullName>
        <shortName evidence="6">HIBADH</shortName>
        <ecNumber evidence="6">1.1.1.31</ecNumber>
    </recommendedName>
</protein>
<dbReference type="AlphaFoldDB" id="A0A0V8IGT6"/>
<dbReference type="GO" id="GO:0008442">
    <property type="term" value="F:3-hydroxyisobutyrate dehydrogenase activity"/>
    <property type="evidence" value="ECO:0007669"/>
    <property type="project" value="UniProtKB-EC"/>
</dbReference>
<dbReference type="InterPro" id="IPR002204">
    <property type="entry name" value="3-OH-isobutyrate_DH-rel_CS"/>
</dbReference>
<evidence type="ECO:0000256" key="5">
    <source>
        <dbReference type="PIRSR" id="PIRSR000103-1"/>
    </source>
</evidence>
<dbReference type="Pfam" id="PF14833">
    <property type="entry name" value="NAD_binding_11"/>
    <property type="match status" value="1"/>
</dbReference>